<accession>A0A5D0XUE2</accession>
<evidence type="ECO:0000259" key="8">
    <source>
        <dbReference type="Pfam" id="PF05140"/>
    </source>
</evidence>
<comment type="subcellular location">
    <subcellularLocation>
        <location evidence="1">Membrane</location>
        <topology evidence="1">Multi-pass membrane protein</topology>
    </subcellularLocation>
</comment>
<dbReference type="GO" id="GO:0016020">
    <property type="term" value="C:membrane"/>
    <property type="evidence" value="ECO:0007669"/>
    <property type="project" value="UniProtKB-SubCell"/>
</dbReference>
<keyword evidence="4 7" id="KW-1133">Transmembrane helix</keyword>
<dbReference type="AlphaFoldDB" id="A0A5D0XUE2"/>
<reference evidence="9 10" key="1">
    <citation type="submission" date="2019-08" db="EMBL/GenBank/DDBJ databases">
        <title>Genone of Arthrobacter echini P9.</title>
        <authorList>
            <person name="Bowman J.P."/>
        </authorList>
    </citation>
    <scope>NUCLEOTIDE SEQUENCE [LARGE SCALE GENOMIC DNA]</scope>
    <source>
        <strain evidence="9 10">P9</strain>
    </source>
</reference>
<evidence type="ECO:0000256" key="4">
    <source>
        <dbReference type="ARBA" id="ARBA00022989"/>
    </source>
</evidence>
<keyword evidence="5 7" id="KW-0472">Membrane</keyword>
<gene>
    <name evidence="9" type="ORF">FQ377_01695</name>
</gene>
<dbReference type="PANTHER" id="PTHR31566:SF0">
    <property type="entry name" value="CYTOCHROME C BIOGENESIS PROTEIN CCS1, CHLOROPLASTIC"/>
    <property type="match status" value="1"/>
</dbReference>
<protein>
    <submittedName>
        <fullName evidence="9">Cytochrome c biogenesis protein ResB</fullName>
    </submittedName>
</protein>
<evidence type="ECO:0000256" key="3">
    <source>
        <dbReference type="ARBA" id="ARBA00022748"/>
    </source>
</evidence>
<comment type="caution">
    <text evidence="9">The sequence shown here is derived from an EMBL/GenBank/DDBJ whole genome shotgun (WGS) entry which is preliminary data.</text>
</comment>
<dbReference type="Proteomes" id="UP000323410">
    <property type="component" value="Unassembled WGS sequence"/>
</dbReference>
<feature type="region of interest" description="Disordered" evidence="6">
    <location>
        <begin position="1"/>
        <end position="35"/>
    </location>
</feature>
<dbReference type="OrthoDB" id="3949537at2"/>
<evidence type="ECO:0000313" key="9">
    <source>
        <dbReference type="EMBL" id="TYD00201.1"/>
    </source>
</evidence>
<feature type="transmembrane region" description="Helical" evidence="7">
    <location>
        <begin position="494"/>
        <end position="514"/>
    </location>
</feature>
<dbReference type="EMBL" id="VSLD01000001">
    <property type="protein sequence ID" value="TYD00201.1"/>
    <property type="molecule type" value="Genomic_DNA"/>
</dbReference>
<evidence type="ECO:0000256" key="6">
    <source>
        <dbReference type="SAM" id="MobiDB-lite"/>
    </source>
</evidence>
<organism evidence="9 10">
    <name type="scientific">Arthrobacter echini</name>
    <dbReference type="NCBI Taxonomy" id="1529066"/>
    <lineage>
        <taxon>Bacteria</taxon>
        <taxon>Bacillati</taxon>
        <taxon>Actinomycetota</taxon>
        <taxon>Actinomycetes</taxon>
        <taxon>Micrococcales</taxon>
        <taxon>Micrococcaceae</taxon>
        <taxon>Arthrobacter</taxon>
    </lineage>
</organism>
<dbReference type="PANTHER" id="PTHR31566">
    <property type="entry name" value="CYTOCHROME C BIOGENESIS PROTEIN CCS1, CHLOROPLASTIC"/>
    <property type="match status" value="1"/>
</dbReference>
<keyword evidence="10" id="KW-1185">Reference proteome</keyword>
<feature type="compositionally biased region" description="Polar residues" evidence="6">
    <location>
        <begin position="581"/>
        <end position="592"/>
    </location>
</feature>
<feature type="transmembrane region" description="Helical" evidence="7">
    <location>
        <begin position="64"/>
        <end position="81"/>
    </location>
</feature>
<feature type="domain" description="ResB-like" evidence="8">
    <location>
        <begin position="61"/>
        <end position="548"/>
    </location>
</feature>
<evidence type="ECO:0000256" key="1">
    <source>
        <dbReference type="ARBA" id="ARBA00004141"/>
    </source>
</evidence>
<feature type="transmembrane region" description="Helical" evidence="7">
    <location>
        <begin position="222"/>
        <end position="243"/>
    </location>
</feature>
<proteinExistence type="predicted"/>
<evidence type="ECO:0000256" key="2">
    <source>
        <dbReference type="ARBA" id="ARBA00022692"/>
    </source>
</evidence>
<keyword evidence="2 7" id="KW-0812">Transmembrane</keyword>
<dbReference type="InterPro" id="IPR007816">
    <property type="entry name" value="ResB-like_domain"/>
</dbReference>
<evidence type="ECO:0000256" key="7">
    <source>
        <dbReference type="SAM" id="Phobius"/>
    </source>
</evidence>
<keyword evidence="3" id="KW-0201">Cytochrome c-type biogenesis</keyword>
<dbReference type="Pfam" id="PF05140">
    <property type="entry name" value="ResB"/>
    <property type="match status" value="1"/>
</dbReference>
<feature type="compositionally biased region" description="Basic and acidic residues" evidence="6">
    <location>
        <begin position="24"/>
        <end position="35"/>
    </location>
</feature>
<feature type="transmembrane region" description="Helical" evidence="7">
    <location>
        <begin position="117"/>
        <end position="136"/>
    </location>
</feature>
<dbReference type="GO" id="GO:0017004">
    <property type="term" value="P:cytochrome complex assembly"/>
    <property type="evidence" value="ECO:0007669"/>
    <property type="project" value="UniProtKB-KW"/>
</dbReference>
<evidence type="ECO:0000256" key="5">
    <source>
        <dbReference type="ARBA" id="ARBA00023136"/>
    </source>
</evidence>
<dbReference type="InterPro" id="IPR023494">
    <property type="entry name" value="Cyt_c_bgen_Ccs1/CcsB/ResB"/>
</dbReference>
<evidence type="ECO:0000313" key="10">
    <source>
        <dbReference type="Proteomes" id="UP000323410"/>
    </source>
</evidence>
<sequence>MSRQDHGTGVESGADTGRQGSDTVKQDTDARASSKGRGDVVVPALGVVGSLRWAWTQLTSMRTALFLLLLLAVGAVPGSLFPQRPANPAVVTQYLQDHPDTGPVLDWFQLFDVYSSVWFSAIYLLLFISLIGCVVPRARAHFRAVRSTPPRTPRRFSRLPVHGTVEIPAEAARAVGLTPSSAAHQAAAVLKKRGYRVDVRDDATAQPSVGAERGLAKEFGNLVFHISLMGVLVAVAIGGLFGYTGQKVVVEGDTFVNTLIGYDSFSPGSNFSDDRLEPYSVRLDAFDVRFDREQESNYGQPLDFTANLTTQDGPGAEEEQQILKVNAPVTIGGTNVYLVGNGYAPVVTVRDAEGNIASEGPVVAVPSDGLYTSLIVIKAPDAQPDQLGFVGFFLPTAFVDEEGVSFSRDPDPFNPQLNLNSYYGDLGLDDGTPENVYVLDTEKLNELNSRNNDDGGIVLSVGQTYDLPEGKGSITFDGLKRYIALDIHHDPAKAGAFVFAMLALFGLAASLFIARRRLWVRISGHDDGSIVAEYGLLARGEDNRLQDEGLMVRKLLEDRWSVPEGTTGEYRVQEAASSAAGTGQSQNTTKDN</sequence>
<feature type="region of interest" description="Disordered" evidence="6">
    <location>
        <begin position="570"/>
        <end position="592"/>
    </location>
</feature>
<name>A0A5D0XUE2_9MICC</name>